<proteinExistence type="inferred from homology"/>
<comment type="similarity">
    <text evidence="1 4">Belongs to the D-isomer specific 2-hydroxyacid dehydrogenase family.</text>
</comment>
<feature type="chain" id="PRO_5005489893" evidence="5">
    <location>
        <begin position="23"/>
        <end position="327"/>
    </location>
</feature>
<dbReference type="CDD" id="cd05301">
    <property type="entry name" value="GDH"/>
    <property type="match status" value="1"/>
</dbReference>
<dbReference type="GO" id="GO:0051287">
    <property type="term" value="F:NAD binding"/>
    <property type="evidence" value="ECO:0007669"/>
    <property type="project" value="InterPro"/>
</dbReference>
<gene>
    <name evidence="8" type="ORF">MPL1032_240284</name>
</gene>
<dbReference type="Pfam" id="PF02826">
    <property type="entry name" value="2-Hacid_dh_C"/>
    <property type="match status" value="1"/>
</dbReference>
<dbReference type="SUPFAM" id="SSF51735">
    <property type="entry name" value="NAD(P)-binding Rossmann-fold domains"/>
    <property type="match status" value="1"/>
</dbReference>
<sequence>MAVQKNKRRVLVACALPDAALAALDDAFDITVVATPERPELEQVVAMAQGSEILLLSVTLRLTRELVERLPDSIRGVATYSVGYEHINMDACRKKGLAVFNTPDVLTDAVAEVGLLLLLGAARRAREAATLILDGQWTGWQPTQLNGVELAGKSLGIFGMGRIGRGIAHRAQAFGMTIHYSNRRRLPPELEAGAHFHADPASLLAASDALMLACPASEETRHFLDTKRLALMKPGAIVANVSRGNVVVDDALIAALQTGRVRAAGLDVFDGEPRFDKRYLALPNVFMLPHIGSSTIETRVRMAESLRDGLLGWAGGAMPSNRIDIEA</sequence>
<dbReference type="Proteomes" id="UP000182888">
    <property type="component" value="Unassembled WGS sequence"/>
</dbReference>
<dbReference type="GO" id="GO:0005829">
    <property type="term" value="C:cytosol"/>
    <property type="evidence" value="ECO:0007669"/>
    <property type="project" value="TreeGrafter"/>
</dbReference>
<dbReference type="FunFam" id="3.40.50.720:FF:000203">
    <property type="entry name" value="D-3-phosphoglycerate dehydrogenase (SerA)"/>
    <property type="match status" value="1"/>
</dbReference>
<name>A0A0K2W0S9_MESPL</name>
<dbReference type="GO" id="GO:0047964">
    <property type="term" value="F:glyoxylate reductase (NADH) activity"/>
    <property type="evidence" value="ECO:0007669"/>
    <property type="project" value="UniProtKB-EC"/>
</dbReference>
<feature type="domain" description="D-isomer specific 2-hydroxyacid dehydrogenase catalytic" evidence="6">
    <location>
        <begin position="11"/>
        <end position="323"/>
    </location>
</feature>
<evidence type="ECO:0000256" key="1">
    <source>
        <dbReference type="ARBA" id="ARBA00005854"/>
    </source>
</evidence>
<evidence type="ECO:0000259" key="6">
    <source>
        <dbReference type="Pfam" id="PF00389"/>
    </source>
</evidence>
<dbReference type="EC" id="1.1.1.26" evidence="8"/>
<evidence type="ECO:0000313" key="9">
    <source>
        <dbReference type="Proteomes" id="UP000182888"/>
    </source>
</evidence>
<dbReference type="AlphaFoldDB" id="A0A0K2W0S9"/>
<reference evidence="9" key="1">
    <citation type="submission" date="2014-08" db="EMBL/GenBank/DDBJ databases">
        <authorList>
            <person name="Edwards T."/>
        </authorList>
    </citation>
    <scope>NUCLEOTIDE SEQUENCE [LARGE SCALE GENOMIC DNA]</scope>
</reference>
<protein>
    <submittedName>
        <fullName evidence="8">Glyoxylate reductase</fullName>
        <ecNumber evidence="8">1.1.1.26</ecNumber>
    </submittedName>
</protein>
<dbReference type="GO" id="GO:0016618">
    <property type="term" value="F:hydroxypyruvate reductase [NAD(P)H] activity"/>
    <property type="evidence" value="ECO:0007669"/>
    <property type="project" value="TreeGrafter"/>
</dbReference>
<evidence type="ECO:0000256" key="5">
    <source>
        <dbReference type="SAM" id="SignalP"/>
    </source>
</evidence>
<keyword evidence="5" id="KW-0732">Signal</keyword>
<dbReference type="InterPro" id="IPR036291">
    <property type="entry name" value="NAD(P)-bd_dom_sf"/>
</dbReference>
<accession>A0A0K2W0S9</accession>
<dbReference type="PANTHER" id="PTHR10996">
    <property type="entry name" value="2-HYDROXYACID DEHYDROGENASE-RELATED"/>
    <property type="match status" value="1"/>
</dbReference>
<dbReference type="InterPro" id="IPR006139">
    <property type="entry name" value="D-isomer_2_OHA_DH_cat_dom"/>
</dbReference>
<keyword evidence="2 4" id="KW-0560">Oxidoreductase</keyword>
<dbReference type="Gene3D" id="3.40.50.720">
    <property type="entry name" value="NAD(P)-binding Rossmann-like Domain"/>
    <property type="match status" value="2"/>
</dbReference>
<feature type="domain" description="D-isomer specific 2-hydroxyacid dehydrogenase NAD-binding" evidence="7">
    <location>
        <begin position="116"/>
        <end position="292"/>
    </location>
</feature>
<dbReference type="PANTHER" id="PTHR10996:SF283">
    <property type="entry name" value="GLYOXYLATE_HYDROXYPYRUVATE REDUCTASE B"/>
    <property type="match status" value="1"/>
</dbReference>
<evidence type="ECO:0000313" key="8">
    <source>
        <dbReference type="EMBL" id="CDX58846.1"/>
    </source>
</evidence>
<evidence type="ECO:0000256" key="3">
    <source>
        <dbReference type="ARBA" id="ARBA00023027"/>
    </source>
</evidence>
<evidence type="ECO:0000256" key="4">
    <source>
        <dbReference type="RuleBase" id="RU003719"/>
    </source>
</evidence>
<keyword evidence="3" id="KW-0520">NAD</keyword>
<evidence type="ECO:0000256" key="2">
    <source>
        <dbReference type="ARBA" id="ARBA00023002"/>
    </source>
</evidence>
<feature type="signal peptide" evidence="5">
    <location>
        <begin position="1"/>
        <end position="22"/>
    </location>
</feature>
<evidence type="ECO:0000259" key="7">
    <source>
        <dbReference type="Pfam" id="PF02826"/>
    </source>
</evidence>
<organism evidence="8 9">
    <name type="scientific">Mesorhizobium plurifarium</name>
    <dbReference type="NCBI Taxonomy" id="69974"/>
    <lineage>
        <taxon>Bacteria</taxon>
        <taxon>Pseudomonadati</taxon>
        <taxon>Pseudomonadota</taxon>
        <taxon>Alphaproteobacteria</taxon>
        <taxon>Hyphomicrobiales</taxon>
        <taxon>Phyllobacteriaceae</taxon>
        <taxon>Mesorhizobium</taxon>
    </lineage>
</organism>
<dbReference type="GO" id="GO:0030267">
    <property type="term" value="F:glyoxylate reductase (NADPH) activity"/>
    <property type="evidence" value="ECO:0007669"/>
    <property type="project" value="TreeGrafter"/>
</dbReference>
<dbReference type="EMBL" id="CCND01000017">
    <property type="protein sequence ID" value="CDX58846.1"/>
    <property type="molecule type" value="Genomic_DNA"/>
</dbReference>
<dbReference type="InterPro" id="IPR006140">
    <property type="entry name" value="D-isomer_DH_NAD-bd"/>
</dbReference>
<dbReference type="Pfam" id="PF00389">
    <property type="entry name" value="2-Hacid_dh"/>
    <property type="match status" value="1"/>
</dbReference>
<dbReference type="InterPro" id="IPR050223">
    <property type="entry name" value="D-isomer_2-hydroxyacid_DH"/>
</dbReference>
<dbReference type="SUPFAM" id="SSF52283">
    <property type="entry name" value="Formate/glycerate dehydrogenase catalytic domain-like"/>
    <property type="match status" value="1"/>
</dbReference>